<accession>X0S9G5</accession>
<evidence type="ECO:0000313" key="1">
    <source>
        <dbReference type="EMBL" id="GAF72562.1"/>
    </source>
</evidence>
<reference evidence="1" key="1">
    <citation type="journal article" date="2014" name="Front. Microbiol.">
        <title>High frequency of phylogenetically diverse reductive dehalogenase-homologous genes in deep subseafloor sedimentary metagenomes.</title>
        <authorList>
            <person name="Kawai M."/>
            <person name="Futagami T."/>
            <person name="Toyoda A."/>
            <person name="Takaki Y."/>
            <person name="Nishi S."/>
            <person name="Hori S."/>
            <person name="Arai W."/>
            <person name="Tsubouchi T."/>
            <person name="Morono Y."/>
            <person name="Uchiyama I."/>
            <person name="Ito T."/>
            <person name="Fujiyama A."/>
            <person name="Inagaki F."/>
            <person name="Takami H."/>
        </authorList>
    </citation>
    <scope>NUCLEOTIDE SEQUENCE</scope>
    <source>
        <strain evidence="1">Expedition CK06-06</strain>
    </source>
</reference>
<protein>
    <submittedName>
        <fullName evidence="1">Uncharacterized protein</fullName>
    </submittedName>
</protein>
<gene>
    <name evidence="1" type="ORF">S01H1_00410</name>
</gene>
<dbReference type="AlphaFoldDB" id="X0S9G5"/>
<comment type="caution">
    <text evidence="1">The sequence shown here is derived from an EMBL/GenBank/DDBJ whole genome shotgun (WGS) entry which is preliminary data.</text>
</comment>
<name>X0S9G5_9ZZZZ</name>
<sequence>MLDGMQDLKEMMKGLDKKTQTHVNFDNDKIMLKKENLEDAEEKVTDGKHQMHLTLKSGKVIILKNTNYAQYCSAWNK</sequence>
<organism evidence="1">
    <name type="scientific">marine sediment metagenome</name>
    <dbReference type="NCBI Taxonomy" id="412755"/>
    <lineage>
        <taxon>unclassified sequences</taxon>
        <taxon>metagenomes</taxon>
        <taxon>ecological metagenomes</taxon>
    </lineage>
</organism>
<proteinExistence type="predicted"/>
<dbReference type="EMBL" id="BARS01000142">
    <property type="protein sequence ID" value="GAF72562.1"/>
    <property type="molecule type" value="Genomic_DNA"/>
</dbReference>